<name>A0A6A4H8Z5_9AGAR</name>
<dbReference type="EMBL" id="ML769557">
    <property type="protein sequence ID" value="KAE9394128.1"/>
    <property type="molecule type" value="Genomic_DNA"/>
</dbReference>
<keyword evidence="2" id="KW-1185">Reference proteome</keyword>
<dbReference type="AlphaFoldDB" id="A0A6A4H8Z5"/>
<organism evidence="1 2">
    <name type="scientific">Gymnopus androsaceus JB14</name>
    <dbReference type="NCBI Taxonomy" id="1447944"/>
    <lineage>
        <taxon>Eukaryota</taxon>
        <taxon>Fungi</taxon>
        <taxon>Dikarya</taxon>
        <taxon>Basidiomycota</taxon>
        <taxon>Agaricomycotina</taxon>
        <taxon>Agaricomycetes</taxon>
        <taxon>Agaricomycetidae</taxon>
        <taxon>Agaricales</taxon>
        <taxon>Marasmiineae</taxon>
        <taxon>Omphalotaceae</taxon>
        <taxon>Gymnopus</taxon>
    </lineage>
</organism>
<reference evidence="1" key="1">
    <citation type="journal article" date="2019" name="Environ. Microbiol.">
        <title>Fungal ecological strategies reflected in gene transcription - a case study of two litter decomposers.</title>
        <authorList>
            <person name="Barbi F."/>
            <person name="Kohler A."/>
            <person name="Barry K."/>
            <person name="Baskaran P."/>
            <person name="Daum C."/>
            <person name="Fauchery L."/>
            <person name="Ihrmark K."/>
            <person name="Kuo A."/>
            <person name="LaButti K."/>
            <person name="Lipzen A."/>
            <person name="Morin E."/>
            <person name="Grigoriev I.V."/>
            <person name="Henrissat B."/>
            <person name="Lindahl B."/>
            <person name="Martin F."/>
        </authorList>
    </citation>
    <scope>NUCLEOTIDE SEQUENCE</scope>
    <source>
        <strain evidence="1">JB14</strain>
    </source>
</reference>
<sequence>MASGNSLLNVPSFPEASQLSGQDTWQVFKDCVKLNVQVRGLGGYLDGSIPKPTSATYIYTAQSASPADSLFPSPGEWNQHKRMVASIVFLNCTNPIGIGIDHGDTAHKTWQYLIKKYEAKDKQCIHIADTLLCQHKFDPESTTMEEHKKKMKNLLKQLHNLGGTCNDHQFRMIVIASMLEAWKDYVLNVPGLFSSEAFTYLHRLYLDKVGCTGNGDNDYIKKKVAALVAQYLAMHAASTSSPNAKCERLTCVNPVCPTKVGHTIDRCWAKGGGAEGKAPKSWHDKYGTKASSSDTASLIDIYIGSMYSPKKPDDGLLMPF</sequence>
<protein>
    <submittedName>
        <fullName evidence="1">Uncharacterized protein</fullName>
    </submittedName>
</protein>
<proteinExistence type="predicted"/>
<accession>A0A6A4H8Z5</accession>
<dbReference type="Pfam" id="PF14223">
    <property type="entry name" value="Retrotran_gag_2"/>
    <property type="match status" value="1"/>
</dbReference>
<gene>
    <name evidence="1" type="ORF">BT96DRAFT_943436</name>
</gene>
<evidence type="ECO:0000313" key="1">
    <source>
        <dbReference type="EMBL" id="KAE9394128.1"/>
    </source>
</evidence>
<dbReference type="Proteomes" id="UP000799118">
    <property type="component" value="Unassembled WGS sequence"/>
</dbReference>
<evidence type="ECO:0000313" key="2">
    <source>
        <dbReference type="Proteomes" id="UP000799118"/>
    </source>
</evidence>
<dbReference type="OrthoDB" id="2614495at2759"/>